<organism evidence="2">
    <name type="scientific">Phaffia rhodozyma</name>
    <name type="common">Yeast</name>
    <name type="synonym">Xanthophyllomyces dendrorhous</name>
    <dbReference type="NCBI Taxonomy" id="264483"/>
    <lineage>
        <taxon>Eukaryota</taxon>
        <taxon>Fungi</taxon>
        <taxon>Dikarya</taxon>
        <taxon>Basidiomycota</taxon>
        <taxon>Agaricomycotina</taxon>
        <taxon>Tremellomycetes</taxon>
        <taxon>Cystofilobasidiales</taxon>
        <taxon>Mrakiaceae</taxon>
        <taxon>Phaffia</taxon>
    </lineage>
</organism>
<accession>A0A0F7SLF7</accession>
<protein>
    <submittedName>
        <fullName evidence="2">Mitochondrial inheritance and actin cytoskeleton organization protein</fullName>
    </submittedName>
</protein>
<dbReference type="PANTHER" id="PTHR22767">
    <property type="entry name" value="N-TERMINAL ACETYLTRANSFERASE-RELATED"/>
    <property type="match status" value="1"/>
</dbReference>
<dbReference type="GO" id="GO:0031416">
    <property type="term" value="C:NatB complex"/>
    <property type="evidence" value="ECO:0007669"/>
    <property type="project" value="TreeGrafter"/>
</dbReference>
<comment type="similarity">
    <text evidence="1">Belongs to the MDM20/NAA25 family.</text>
</comment>
<evidence type="ECO:0000313" key="2">
    <source>
        <dbReference type="EMBL" id="CDZ98533.1"/>
    </source>
</evidence>
<dbReference type="Pfam" id="PF09797">
    <property type="entry name" value="NatB_MDM20"/>
    <property type="match status" value="1"/>
</dbReference>
<dbReference type="InterPro" id="IPR019183">
    <property type="entry name" value="NAA25_NatB_aux_su"/>
</dbReference>
<evidence type="ECO:0000256" key="1">
    <source>
        <dbReference type="ARBA" id="ARBA00006298"/>
    </source>
</evidence>
<dbReference type="EMBL" id="LN483345">
    <property type="protein sequence ID" value="CDZ98533.1"/>
    <property type="molecule type" value="Genomic_DNA"/>
</dbReference>
<sequence length="896" mass="100954">MSALAAQQTALLRPIFDSLDTGNASAGLRHCDRALLRIKSGQNYHTVLALKSFLLIKLGRATEADVLCSSLEKMVPESEIALKYMRIVMQYFKRETMFPEIVAKAYEKCPEDQGLAVLSCESYIRIRDWANVQMVSFKLYSKFHDPKMIWWSASSIYLQTLNPKHLPHNAIASLNLAYRLTTSIKTPPSPSQIWLSARILLSLAQMSSTEATPAKSKYLQDALNYLESEEVHKVLGDNRDLELEELRWEVIELLGDEQPTHQVWELEWERLKKFILGEGTDAKDTNYLTYLRLITLSIKLYKLRPDLLVQTSEVFKLLAEEAGQIDRGPLLARLELAWQYEKLDTTKSQEDDDVPRLIRAYFQAFAGKACCYEDLKPYLPTDHESIDSFLAFLDEDTDPPKSVKDLQRHINALKIRRYLSSSSSNDEDSVQTDIQMADRSMSLYKENLHLGDQLVDTELQPVDDLAIIAANSLISAWDTSRDISHLYKAVVILEHAQKASKMNHYFRLILIKLYRLLGAPILTHALYAAIKVGFIQQDTMSHLLLSRAATFGTESDGIDFSSKFEDVLRYFDASETDLPDAIITAFERQSYPQIEDFVQFHVSLQTSLQHQILQLESSRWNHLSFNQSDELMREDMKSFEGAAIKNGFKDNRDFGLMPSYQPRGLSSLEVLTGTGPEIDVQWLKTMQSVYRNVLCKAIGSSSSEVFPEDTCGPLTADEQALLELARALVSSEVGCKPKPEEEAKVIKFFEERRTRLQDLLTNPSSIAATTGWEILHLGSVALEGYVLLDLLASRSQLGSNGKRQPLVSVAHPTILAQSRSILKSVASQIKNASEKIGSTGSRKEVAKQCAGLEAIGIKSDNRILVDNASQITLSRKAALVDLTRRITHRLTQSSSN</sequence>
<name>A0A0F7SLF7_PHARH</name>
<reference evidence="2" key="1">
    <citation type="submission" date="2014-08" db="EMBL/GenBank/DDBJ databases">
        <authorList>
            <person name="Sharma Rahul"/>
            <person name="Thines Marco"/>
        </authorList>
    </citation>
    <scope>NUCLEOTIDE SEQUENCE</scope>
</reference>
<dbReference type="AlphaFoldDB" id="A0A0F7SLF7"/>
<dbReference type="PANTHER" id="PTHR22767:SF3">
    <property type="entry name" value="N-ALPHA-ACETYLTRANSFERASE 25, NATB AUXILIARY SUBUNIT"/>
    <property type="match status" value="1"/>
</dbReference>
<proteinExistence type="inferred from homology"/>